<protein>
    <submittedName>
        <fullName evidence="3">ATP-binding protein</fullName>
    </submittedName>
</protein>
<keyword evidence="3" id="KW-0067">ATP-binding</keyword>
<dbReference type="InterPro" id="IPR025420">
    <property type="entry name" value="DUF4143"/>
</dbReference>
<feature type="domain" description="DUF4143" evidence="2">
    <location>
        <begin position="226"/>
        <end position="389"/>
    </location>
</feature>
<dbReference type="PANTHER" id="PTHR33295">
    <property type="entry name" value="ATPASE"/>
    <property type="match status" value="1"/>
</dbReference>
<gene>
    <name evidence="3" type="ORF">JJN12_03925</name>
</gene>
<dbReference type="PANTHER" id="PTHR33295:SF7">
    <property type="entry name" value="ATPASE"/>
    <property type="match status" value="1"/>
</dbReference>
<comment type="caution">
    <text evidence="3">The sequence shown here is derived from an EMBL/GenBank/DDBJ whole genome shotgun (WGS) entry which is preliminary data.</text>
</comment>
<organism evidence="3 4">
    <name type="scientific">Catonella massiliensis</name>
    <dbReference type="NCBI Taxonomy" id="2799636"/>
    <lineage>
        <taxon>Bacteria</taxon>
        <taxon>Bacillati</taxon>
        <taxon>Bacillota</taxon>
        <taxon>Clostridia</taxon>
        <taxon>Lachnospirales</taxon>
        <taxon>Lachnospiraceae</taxon>
        <taxon>Catonella</taxon>
    </lineage>
</organism>
<dbReference type="GO" id="GO:0005524">
    <property type="term" value="F:ATP binding"/>
    <property type="evidence" value="ECO:0007669"/>
    <property type="project" value="UniProtKB-KW"/>
</dbReference>
<evidence type="ECO:0000313" key="3">
    <source>
        <dbReference type="EMBL" id="MBK5896933.1"/>
    </source>
</evidence>
<evidence type="ECO:0000259" key="1">
    <source>
        <dbReference type="Pfam" id="PF13173"/>
    </source>
</evidence>
<dbReference type="Pfam" id="PF13173">
    <property type="entry name" value="AAA_14"/>
    <property type="match status" value="1"/>
</dbReference>
<name>A0ABS1J015_9FIRM</name>
<evidence type="ECO:0000313" key="4">
    <source>
        <dbReference type="Proteomes" id="UP000604730"/>
    </source>
</evidence>
<dbReference type="InterPro" id="IPR041682">
    <property type="entry name" value="AAA_14"/>
</dbReference>
<sequence>MYFKRKIDGFLADWKNNHSRKPLIVKGARQIGKTESILHFANENYENVVYINFALDKKYTTIVNDGYDVETVVKNITLINPSTRFIPDKTLIVFDEIQEYPDIATSLKAFNLDKRYDVICSGSMLGINYRKIHSNSVGSKTDYEMFSMDFEEFLWAKGYEDKAINSILEHMISLTPFSETELSVYKSLFLDYCVLGGMPDVIKGYIKTGTFSQSLEIQGQIRLDYEEDVRKYAEGLDQAKIISVYRSIPAQLAKENKKFQFSIIDKKARSREYTGCIEWLIDAGVVTECKCLNYPELPLKGNVDNSKYKLYYPDTGLLISTLDEEAQEDLRVNKNLGVYKGALYENFVAEAFVKQGLGLFYYKKDNSTLEEDFFVRSKNELIPVEVKSNNDSSKSLNALIKNDRYADIKHGIKLGDFNIGYTNNIYTFPYFCAFMLKAYLHKWD</sequence>
<keyword evidence="3" id="KW-0547">Nucleotide-binding</keyword>
<dbReference type="EMBL" id="JAEPRJ010000001">
    <property type="protein sequence ID" value="MBK5896933.1"/>
    <property type="molecule type" value="Genomic_DNA"/>
</dbReference>
<keyword evidence="4" id="KW-1185">Reference proteome</keyword>
<dbReference type="Proteomes" id="UP000604730">
    <property type="component" value="Unassembled WGS sequence"/>
</dbReference>
<evidence type="ECO:0000259" key="2">
    <source>
        <dbReference type="Pfam" id="PF13635"/>
    </source>
</evidence>
<dbReference type="SUPFAM" id="SSF52540">
    <property type="entry name" value="P-loop containing nucleoside triphosphate hydrolases"/>
    <property type="match status" value="1"/>
</dbReference>
<proteinExistence type="predicted"/>
<dbReference type="Pfam" id="PF13635">
    <property type="entry name" value="DUF4143"/>
    <property type="match status" value="1"/>
</dbReference>
<reference evidence="3 4" key="1">
    <citation type="submission" date="2021-01" db="EMBL/GenBank/DDBJ databases">
        <title>Isolation and description of Catonella massiliensis sp. nov., a novel Catonella species, isolated from a stable periodontitis subject.</title>
        <authorList>
            <person name="Antezack A."/>
            <person name="Boxberger M."/>
            <person name="La Scola B."/>
            <person name="Monnet-Corti V."/>
        </authorList>
    </citation>
    <scope>NUCLEOTIDE SEQUENCE [LARGE SCALE GENOMIC DNA]</scope>
    <source>
        <strain evidence="3 4">Marseille-Q4567</strain>
    </source>
</reference>
<accession>A0ABS1J015</accession>
<dbReference type="InterPro" id="IPR027417">
    <property type="entry name" value="P-loop_NTPase"/>
</dbReference>
<feature type="domain" description="AAA" evidence="1">
    <location>
        <begin position="20"/>
        <end position="154"/>
    </location>
</feature>